<dbReference type="Gene3D" id="1.20.1250.20">
    <property type="entry name" value="MFS general substrate transporter like domains"/>
    <property type="match status" value="1"/>
</dbReference>
<accession>A0AAD7AHU2</accession>
<keyword evidence="2 6" id="KW-0812">Transmembrane</keyword>
<dbReference type="PANTHER" id="PTHR42718:SF10">
    <property type="entry name" value="TRANSPORTER, PUTATIVE (AFU_ORTHOLOGUE AFUA_8G06760)-RELATED"/>
    <property type="match status" value="1"/>
</dbReference>
<feature type="compositionally biased region" description="Basic and acidic residues" evidence="5">
    <location>
        <begin position="491"/>
        <end position="504"/>
    </location>
</feature>
<dbReference type="InterPro" id="IPR020846">
    <property type="entry name" value="MFS_dom"/>
</dbReference>
<feature type="transmembrane region" description="Helical" evidence="6">
    <location>
        <begin position="411"/>
        <end position="436"/>
    </location>
</feature>
<name>A0AAD7AHU2_9AGAR</name>
<evidence type="ECO:0000256" key="6">
    <source>
        <dbReference type="SAM" id="Phobius"/>
    </source>
</evidence>
<feature type="transmembrane region" description="Helical" evidence="6">
    <location>
        <begin position="142"/>
        <end position="165"/>
    </location>
</feature>
<proteinExistence type="predicted"/>
<keyword evidence="9" id="KW-1185">Reference proteome</keyword>
<dbReference type="Proteomes" id="UP001218218">
    <property type="component" value="Unassembled WGS sequence"/>
</dbReference>
<evidence type="ECO:0000256" key="1">
    <source>
        <dbReference type="ARBA" id="ARBA00004141"/>
    </source>
</evidence>
<feature type="transmembrane region" description="Helical" evidence="6">
    <location>
        <begin position="372"/>
        <end position="390"/>
    </location>
</feature>
<feature type="transmembrane region" description="Helical" evidence="6">
    <location>
        <begin position="53"/>
        <end position="71"/>
    </location>
</feature>
<feature type="region of interest" description="Disordered" evidence="5">
    <location>
        <begin position="491"/>
        <end position="514"/>
    </location>
</feature>
<evidence type="ECO:0000256" key="3">
    <source>
        <dbReference type="ARBA" id="ARBA00022989"/>
    </source>
</evidence>
<dbReference type="InterPro" id="IPR036259">
    <property type="entry name" value="MFS_trans_sf"/>
</dbReference>
<gene>
    <name evidence="8" type="ORF">DFH08DRAFT_1043055</name>
</gene>
<feature type="transmembrane region" description="Helical" evidence="6">
    <location>
        <begin position="171"/>
        <end position="193"/>
    </location>
</feature>
<dbReference type="InterPro" id="IPR011701">
    <property type="entry name" value="MFS"/>
</dbReference>
<keyword evidence="4 6" id="KW-0472">Membrane</keyword>
<sequence length="514" mass="55159">MSTRSESTPSSVKDFVLVIATSGVTTLNVFLNGALTVALPTIGKDLKFRQADLQWPLAVYALSYGCLLLFFGRVGDIVGGRTMFLLGSTWFAIWSLGAAFAPSVVTFVLFVGLQGLGAAANTPAGIRILTITFPVGKRRDKAFGILGAGQSVGYILGLVAGGVFADSRATWRTIFYIQTGLGLFFVALGWFALDKHVEDKRYTKGLDWGGAALSTIAIGLLTYSLADSTVVKGGWGAPQIPSLFAVSLMLLSFFLYYERWRETRGLPVLMPLSMWNQPGARMGSMVSLVFFAWFSFNSINYLVTLYFQQVKLLNPLQTAVRFIPTTIAGFAVNIVTGYTMNRIPGHYLILIGLLGSIAAPLIFALIDVDSSYWAMAFLVLIFVVGADAVYPVGNLQVCSAFADDSQALAGGVFNVATRIGTSIGLAVISSISTAVSSHYNRAHPTLAPESPEVLMAGFRAAGWACFAAALISFCIALLKLRGMGIVGRRTSNEERRPDDVELQPHSRAGTGIAK</sequence>
<keyword evidence="3 6" id="KW-1133">Transmembrane helix</keyword>
<dbReference type="SUPFAM" id="SSF103473">
    <property type="entry name" value="MFS general substrate transporter"/>
    <property type="match status" value="1"/>
</dbReference>
<dbReference type="Pfam" id="PF07690">
    <property type="entry name" value="MFS_1"/>
    <property type="match status" value="1"/>
</dbReference>
<evidence type="ECO:0000256" key="5">
    <source>
        <dbReference type="SAM" id="MobiDB-lite"/>
    </source>
</evidence>
<feature type="transmembrane region" description="Helical" evidence="6">
    <location>
        <begin position="205"/>
        <end position="226"/>
    </location>
</feature>
<dbReference type="AlphaFoldDB" id="A0AAD7AHU2"/>
<organism evidence="8 9">
    <name type="scientific">Mycena albidolilacea</name>
    <dbReference type="NCBI Taxonomy" id="1033008"/>
    <lineage>
        <taxon>Eukaryota</taxon>
        <taxon>Fungi</taxon>
        <taxon>Dikarya</taxon>
        <taxon>Basidiomycota</taxon>
        <taxon>Agaricomycotina</taxon>
        <taxon>Agaricomycetes</taxon>
        <taxon>Agaricomycetidae</taxon>
        <taxon>Agaricales</taxon>
        <taxon>Marasmiineae</taxon>
        <taxon>Mycenaceae</taxon>
        <taxon>Mycena</taxon>
    </lineage>
</organism>
<feature type="transmembrane region" description="Helical" evidence="6">
    <location>
        <begin position="83"/>
        <end position="101"/>
    </location>
</feature>
<feature type="transmembrane region" description="Helical" evidence="6">
    <location>
        <begin position="347"/>
        <end position="366"/>
    </location>
</feature>
<feature type="transmembrane region" description="Helical" evidence="6">
    <location>
        <begin position="238"/>
        <end position="257"/>
    </location>
</feature>
<dbReference type="EMBL" id="JARIHO010000007">
    <property type="protein sequence ID" value="KAJ7358171.1"/>
    <property type="molecule type" value="Genomic_DNA"/>
</dbReference>
<dbReference type="Gene3D" id="1.20.1720.10">
    <property type="entry name" value="Multidrug resistance protein D"/>
    <property type="match status" value="1"/>
</dbReference>
<evidence type="ECO:0000256" key="2">
    <source>
        <dbReference type="ARBA" id="ARBA00022692"/>
    </source>
</evidence>
<evidence type="ECO:0000313" key="8">
    <source>
        <dbReference type="EMBL" id="KAJ7358171.1"/>
    </source>
</evidence>
<feature type="transmembrane region" description="Helical" evidence="6">
    <location>
        <begin position="12"/>
        <end position="33"/>
    </location>
</feature>
<feature type="transmembrane region" description="Helical" evidence="6">
    <location>
        <begin position="456"/>
        <end position="478"/>
    </location>
</feature>
<feature type="transmembrane region" description="Helical" evidence="6">
    <location>
        <begin position="316"/>
        <end position="335"/>
    </location>
</feature>
<protein>
    <submittedName>
        <fullName evidence="8">Major facilitator superfamily domain-containing protein</fullName>
    </submittedName>
</protein>
<evidence type="ECO:0000259" key="7">
    <source>
        <dbReference type="PROSITE" id="PS50850"/>
    </source>
</evidence>
<dbReference type="PANTHER" id="PTHR42718">
    <property type="entry name" value="MAJOR FACILITATOR SUPERFAMILY MULTIDRUG TRANSPORTER MFSC"/>
    <property type="match status" value="1"/>
</dbReference>
<reference evidence="8" key="1">
    <citation type="submission" date="2023-03" db="EMBL/GenBank/DDBJ databases">
        <title>Massive genome expansion in bonnet fungi (Mycena s.s.) driven by repeated elements and novel gene families across ecological guilds.</title>
        <authorList>
            <consortium name="Lawrence Berkeley National Laboratory"/>
            <person name="Harder C.B."/>
            <person name="Miyauchi S."/>
            <person name="Viragh M."/>
            <person name="Kuo A."/>
            <person name="Thoen E."/>
            <person name="Andreopoulos B."/>
            <person name="Lu D."/>
            <person name="Skrede I."/>
            <person name="Drula E."/>
            <person name="Henrissat B."/>
            <person name="Morin E."/>
            <person name="Kohler A."/>
            <person name="Barry K."/>
            <person name="LaButti K."/>
            <person name="Morin E."/>
            <person name="Salamov A."/>
            <person name="Lipzen A."/>
            <person name="Mereny Z."/>
            <person name="Hegedus B."/>
            <person name="Baldrian P."/>
            <person name="Stursova M."/>
            <person name="Weitz H."/>
            <person name="Taylor A."/>
            <person name="Grigoriev I.V."/>
            <person name="Nagy L.G."/>
            <person name="Martin F."/>
            <person name="Kauserud H."/>
        </authorList>
    </citation>
    <scope>NUCLEOTIDE SEQUENCE</scope>
    <source>
        <strain evidence="8">CBHHK002</strain>
    </source>
</reference>
<dbReference type="GO" id="GO:0022857">
    <property type="term" value="F:transmembrane transporter activity"/>
    <property type="evidence" value="ECO:0007669"/>
    <property type="project" value="InterPro"/>
</dbReference>
<dbReference type="GO" id="GO:0016020">
    <property type="term" value="C:membrane"/>
    <property type="evidence" value="ECO:0007669"/>
    <property type="project" value="UniProtKB-SubCell"/>
</dbReference>
<evidence type="ECO:0000313" key="9">
    <source>
        <dbReference type="Proteomes" id="UP001218218"/>
    </source>
</evidence>
<feature type="domain" description="Major facilitator superfamily (MFS) profile" evidence="7">
    <location>
        <begin position="17"/>
        <end position="480"/>
    </location>
</feature>
<comment type="caution">
    <text evidence="8">The sequence shown here is derived from an EMBL/GenBank/DDBJ whole genome shotgun (WGS) entry which is preliminary data.</text>
</comment>
<evidence type="ECO:0000256" key="4">
    <source>
        <dbReference type="ARBA" id="ARBA00023136"/>
    </source>
</evidence>
<dbReference type="PROSITE" id="PS50850">
    <property type="entry name" value="MFS"/>
    <property type="match status" value="1"/>
</dbReference>
<comment type="subcellular location">
    <subcellularLocation>
        <location evidence="1">Membrane</location>
        <topology evidence="1">Multi-pass membrane protein</topology>
    </subcellularLocation>
</comment>